<feature type="compositionally biased region" description="Polar residues" evidence="1">
    <location>
        <begin position="7"/>
        <end position="16"/>
    </location>
</feature>
<sequence>MTGPRDPNQTGKSGQASLHVGRSWSSLSISGGPGEHDTQAGPTRRDPIFDLWTLIGQERDSGYIRNWQHSRLSPPAVPLRDSLQRKIQIHPAPRSRLQRPGQIRRCLKKQANGADPTPSPRIFDSTASVDFPTWVHLAIKSDLLISALNSEAVGEQEWDRRCGVDVGHGRETAGPTSADEWRGLREATCCDSWVQ</sequence>
<gene>
    <name evidence="2" type="ORF">H6P81_008824</name>
</gene>
<feature type="compositionally biased region" description="Basic and acidic residues" evidence="1">
    <location>
        <begin position="34"/>
        <end position="45"/>
    </location>
</feature>
<proteinExistence type="predicted"/>
<evidence type="ECO:0000313" key="3">
    <source>
        <dbReference type="Proteomes" id="UP000825729"/>
    </source>
</evidence>
<name>A0AAV7EJG7_ARIFI</name>
<protein>
    <submittedName>
        <fullName evidence="2">Uncharacterized protein</fullName>
    </submittedName>
</protein>
<evidence type="ECO:0000256" key="1">
    <source>
        <dbReference type="SAM" id="MobiDB-lite"/>
    </source>
</evidence>
<dbReference type="AlphaFoldDB" id="A0AAV7EJG7"/>
<accession>A0AAV7EJG7</accession>
<comment type="caution">
    <text evidence="2">The sequence shown here is derived from an EMBL/GenBank/DDBJ whole genome shotgun (WGS) entry which is preliminary data.</text>
</comment>
<keyword evidence="3" id="KW-1185">Reference proteome</keyword>
<organism evidence="2 3">
    <name type="scientific">Aristolochia fimbriata</name>
    <name type="common">White veined hardy Dutchman's pipe vine</name>
    <dbReference type="NCBI Taxonomy" id="158543"/>
    <lineage>
        <taxon>Eukaryota</taxon>
        <taxon>Viridiplantae</taxon>
        <taxon>Streptophyta</taxon>
        <taxon>Embryophyta</taxon>
        <taxon>Tracheophyta</taxon>
        <taxon>Spermatophyta</taxon>
        <taxon>Magnoliopsida</taxon>
        <taxon>Magnoliidae</taxon>
        <taxon>Piperales</taxon>
        <taxon>Aristolochiaceae</taxon>
        <taxon>Aristolochia</taxon>
    </lineage>
</organism>
<evidence type="ECO:0000313" key="2">
    <source>
        <dbReference type="EMBL" id="KAG9448859.1"/>
    </source>
</evidence>
<feature type="region of interest" description="Disordered" evidence="1">
    <location>
        <begin position="1"/>
        <end position="45"/>
    </location>
</feature>
<reference evidence="2 3" key="1">
    <citation type="submission" date="2021-07" db="EMBL/GenBank/DDBJ databases">
        <title>The Aristolochia fimbriata genome: insights into angiosperm evolution, floral development and chemical biosynthesis.</title>
        <authorList>
            <person name="Jiao Y."/>
        </authorList>
    </citation>
    <scope>NUCLEOTIDE SEQUENCE [LARGE SCALE GENOMIC DNA]</scope>
    <source>
        <strain evidence="2">IBCAS-2021</strain>
        <tissue evidence="2">Leaf</tissue>
    </source>
</reference>
<dbReference type="Proteomes" id="UP000825729">
    <property type="component" value="Unassembled WGS sequence"/>
</dbReference>
<dbReference type="EMBL" id="JAINDJ010000004">
    <property type="protein sequence ID" value="KAG9448859.1"/>
    <property type="molecule type" value="Genomic_DNA"/>
</dbReference>